<organism evidence="2">
    <name type="scientific">marine sediment metagenome</name>
    <dbReference type="NCBI Taxonomy" id="412755"/>
    <lineage>
        <taxon>unclassified sequences</taxon>
        <taxon>metagenomes</taxon>
        <taxon>ecological metagenomes</taxon>
    </lineage>
</organism>
<feature type="non-terminal residue" evidence="2">
    <location>
        <position position="221"/>
    </location>
</feature>
<accession>X1MQ02</accession>
<comment type="caution">
    <text evidence="2">The sequence shown here is derived from an EMBL/GenBank/DDBJ whole genome shotgun (WGS) entry which is preliminary data.</text>
</comment>
<gene>
    <name evidence="2" type="ORF">S06H3_43653</name>
</gene>
<dbReference type="AlphaFoldDB" id="X1MQ02"/>
<evidence type="ECO:0000313" key="2">
    <source>
        <dbReference type="EMBL" id="GAI33737.1"/>
    </source>
</evidence>
<proteinExistence type="predicted"/>
<dbReference type="EMBL" id="BARV01027090">
    <property type="protein sequence ID" value="GAI33737.1"/>
    <property type="molecule type" value="Genomic_DNA"/>
</dbReference>
<protein>
    <submittedName>
        <fullName evidence="2">Uncharacterized protein</fullName>
    </submittedName>
</protein>
<name>X1MQ02_9ZZZZ</name>
<reference evidence="2" key="1">
    <citation type="journal article" date="2014" name="Front. Microbiol.">
        <title>High frequency of phylogenetically diverse reductive dehalogenase-homologous genes in deep subseafloor sedimentary metagenomes.</title>
        <authorList>
            <person name="Kawai M."/>
            <person name="Futagami T."/>
            <person name="Toyoda A."/>
            <person name="Takaki Y."/>
            <person name="Nishi S."/>
            <person name="Hori S."/>
            <person name="Arai W."/>
            <person name="Tsubouchi T."/>
            <person name="Morono Y."/>
            <person name="Uchiyama I."/>
            <person name="Ito T."/>
            <person name="Fujiyama A."/>
            <person name="Inagaki F."/>
            <person name="Takami H."/>
        </authorList>
    </citation>
    <scope>NUCLEOTIDE SEQUENCE</scope>
    <source>
        <strain evidence="2">Expedition CK06-06</strain>
    </source>
</reference>
<feature type="compositionally biased region" description="Pro residues" evidence="1">
    <location>
        <begin position="93"/>
        <end position="111"/>
    </location>
</feature>
<evidence type="ECO:0000256" key="1">
    <source>
        <dbReference type="SAM" id="MobiDB-lite"/>
    </source>
</evidence>
<feature type="region of interest" description="Disordered" evidence="1">
    <location>
        <begin position="90"/>
        <end position="116"/>
    </location>
</feature>
<sequence length="221" mass="23632">MAETELREGKTLKALSQMTEPARPSDIAKILGDIPLNIGNSVRTLAKSGLAELVDKKGNTWHITDKGKETLANLEGNPETATLLQQAITARQEPPPQTEPPPPPGTPPVTPPAAAATVTPPATLGEEITETVPSQADLFKAEGQRIGFGTRKGDIKLDAVVTYVERVADLDDLSSVWNALTEMGVANDVKKRWIKLYSQNLPGKEIPAELKAKLEAGTEAD</sequence>